<gene>
    <name evidence="11" type="ORF">MEDL_58449</name>
</gene>
<dbReference type="PROSITE" id="PS50262">
    <property type="entry name" value="G_PROTEIN_RECEP_F1_2"/>
    <property type="match status" value="1"/>
</dbReference>
<evidence type="ECO:0000256" key="9">
    <source>
        <dbReference type="SAM" id="Phobius"/>
    </source>
</evidence>
<dbReference type="Proteomes" id="UP000683360">
    <property type="component" value="Unassembled WGS sequence"/>
</dbReference>
<comment type="caution">
    <text evidence="11">The sequence shown here is derived from an EMBL/GenBank/DDBJ whole genome shotgun (WGS) entry which is preliminary data.</text>
</comment>
<feature type="domain" description="G-protein coupled receptors family 1 profile" evidence="10">
    <location>
        <begin position="19"/>
        <end position="270"/>
    </location>
</feature>
<dbReference type="Gene3D" id="1.20.1070.10">
    <property type="entry name" value="Rhodopsin 7-helix transmembrane proteins"/>
    <property type="match status" value="1"/>
</dbReference>
<dbReference type="PANTHER" id="PTHR24249:SF411">
    <property type="entry name" value="G-PROTEIN COUPLED RECEPTORS FAMILY 1 PROFILE DOMAIN-CONTAINING PROTEIN"/>
    <property type="match status" value="1"/>
</dbReference>
<evidence type="ECO:0000256" key="3">
    <source>
        <dbReference type="ARBA" id="ARBA00022692"/>
    </source>
</evidence>
<feature type="transmembrane region" description="Helical" evidence="9">
    <location>
        <begin position="6"/>
        <end position="27"/>
    </location>
</feature>
<evidence type="ECO:0000313" key="12">
    <source>
        <dbReference type="Proteomes" id="UP000683360"/>
    </source>
</evidence>
<protein>
    <recommendedName>
        <fullName evidence="10">G-protein coupled receptors family 1 profile domain-containing protein</fullName>
    </recommendedName>
</protein>
<dbReference type="SUPFAM" id="SSF81321">
    <property type="entry name" value="Family A G protein-coupled receptor-like"/>
    <property type="match status" value="1"/>
</dbReference>
<dbReference type="InterPro" id="IPR017452">
    <property type="entry name" value="GPCR_Rhodpsn_7TM"/>
</dbReference>
<evidence type="ECO:0000256" key="8">
    <source>
        <dbReference type="ARBA" id="ARBA00023224"/>
    </source>
</evidence>
<keyword evidence="2" id="KW-1003">Cell membrane</keyword>
<sequence length="301" mass="33977">MRQGVKIANFGIVTIMLLLHGCSIYTLRSSKELRKNRFVVLALYLSLSDIALALEFIYHNILRLFDTQSMQSATFQYQCMMLTNLICGTVLWSLIQTLLICLERLNATFTTKKTILNHLTSNKSVILCFIVCHVSALLRFGIETISGPIACDPKNSAVPLILFSHDIPYISVFVLITSCYGVVVYRITRKRAGTIGVRASQSTKADTIRMRKNVITLGLIITLILLLVLLRYIAIGLLYIGNGSDINDTLFIIFNNIFALLNPLLDPVIYVLRIKKYRDYLRCKCLRRNSVSDVINLASRS</sequence>
<dbReference type="GO" id="GO:0005886">
    <property type="term" value="C:plasma membrane"/>
    <property type="evidence" value="ECO:0007669"/>
    <property type="project" value="UniProtKB-SubCell"/>
</dbReference>
<dbReference type="GO" id="GO:0004930">
    <property type="term" value="F:G protein-coupled receptor activity"/>
    <property type="evidence" value="ECO:0007669"/>
    <property type="project" value="UniProtKB-KW"/>
</dbReference>
<dbReference type="PANTHER" id="PTHR24249">
    <property type="entry name" value="HISTAMINE RECEPTOR-RELATED G-PROTEIN COUPLED RECEPTOR"/>
    <property type="match status" value="1"/>
</dbReference>
<feature type="transmembrane region" description="Helical" evidence="9">
    <location>
        <begin position="39"/>
        <end position="61"/>
    </location>
</feature>
<keyword evidence="12" id="KW-1185">Reference proteome</keyword>
<proteinExistence type="predicted"/>
<reference evidence="11" key="1">
    <citation type="submission" date="2021-03" db="EMBL/GenBank/DDBJ databases">
        <authorList>
            <person name="Bekaert M."/>
        </authorList>
    </citation>
    <scope>NUCLEOTIDE SEQUENCE</scope>
</reference>
<dbReference type="EMBL" id="CAJPWZ010002869">
    <property type="protein sequence ID" value="CAG2246478.1"/>
    <property type="molecule type" value="Genomic_DNA"/>
</dbReference>
<keyword evidence="3 9" id="KW-0812">Transmembrane</keyword>
<dbReference type="AlphaFoldDB" id="A0A8S3UK66"/>
<evidence type="ECO:0000256" key="2">
    <source>
        <dbReference type="ARBA" id="ARBA00022475"/>
    </source>
</evidence>
<feature type="transmembrane region" description="Helical" evidence="9">
    <location>
        <begin position="167"/>
        <end position="188"/>
    </location>
</feature>
<feature type="transmembrane region" description="Helical" evidence="9">
    <location>
        <begin position="252"/>
        <end position="272"/>
    </location>
</feature>
<feature type="transmembrane region" description="Helical" evidence="9">
    <location>
        <begin position="214"/>
        <end position="240"/>
    </location>
</feature>
<keyword evidence="7" id="KW-0675">Receptor</keyword>
<feature type="transmembrane region" description="Helical" evidence="9">
    <location>
        <begin position="123"/>
        <end position="142"/>
    </location>
</feature>
<keyword evidence="4 9" id="KW-1133">Transmembrane helix</keyword>
<organism evidence="11 12">
    <name type="scientific">Mytilus edulis</name>
    <name type="common">Blue mussel</name>
    <dbReference type="NCBI Taxonomy" id="6550"/>
    <lineage>
        <taxon>Eukaryota</taxon>
        <taxon>Metazoa</taxon>
        <taxon>Spiralia</taxon>
        <taxon>Lophotrochozoa</taxon>
        <taxon>Mollusca</taxon>
        <taxon>Bivalvia</taxon>
        <taxon>Autobranchia</taxon>
        <taxon>Pteriomorphia</taxon>
        <taxon>Mytilida</taxon>
        <taxon>Mytiloidea</taxon>
        <taxon>Mytilidae</taxon>
        <taxon>Mytilinae</taxon>
        <taxon>Mytilus</taxon>
    </lineage>
</organism>
<evidence type="ECO:0000313" key="11">
    <source>
        <dbReference type="EMBL" id="CAG2246478.1"/>
    </source>
</evidence>
<keyword evidence="5" id="KW-0297">G-protein coupled receptor</keyword>
<dbReference type="InterPro" id="IPR050569">
    <property type="entry name" value="TAAR"/>
</dbReference>
<keyword evidence="6 9" id="KW-0472">Membrane</keyword>
<evidence type="ECO:0000256" key="1">
    <source>
        <dbReference type="ARBA" id="ARBA00004651"/>
    </source>
</evidence>
<keyword evidence="8" id="KW-0807">Transducer</keyword>
<name>A0A8S3UK66_MYTED</name>
<evidence type="ECO:0000259" key="10">
    <source>
        <dbReference type="PROSITE" id="PS50262"/>
    </source>
</evidence>
<evidence type="ECO:0000256" key="6">
    <source>
        <dbReference type="ARBA" id="ARBA00023136"/>
    </source>
</evidence>
<evidence type="ECO:0000256" key="5">
    <source>
        <dbReference type="ARBA" id="ARBA00023040"/>
    </source>
</evidence>
<accession>A0A8S3UK66</accession>
<evidence type="ECO:0000256" key="7">
    <source>
        <dbReference type="ARBA" id="ARBA00023170"/>
    </source>
</evidence>
<feature type="transmembrane region" description="Helical" evidence="9">
    <location>
        <begin position="81"/>
        <end position="102"/>
    </location>
</feature>
<evidence type="ECO:0000256" key="4">
    <source>
        <dbReference type="ARBA" id="ARBA00022989"/>
    </source>
</evidence>
<comment type="subcellular location">
    <subcellularLocation>
        <location evidence="1">Cell membrane</location>
        <topology evidence="1">Multi-pass membrane protein</topology>
    </subcellularLocation>
</comment>